<dbReference type="CDD" id="cd10444">
    <property type="entry name" value="GIY-YIG_SegABCDEFG"/>
    <property type="match status" value="1"/>
</dbReference>
<dbReference type="InterPro" id="IPR035901">
    <property type="entry name" value="GIY-YIG_endonuc_sf"/>
</dbReference>
<dbReference type="Gene3D" id="3.40.1440.10">
    <property type="entry name" value="GIY-YIG endonuclease"/>
    <property type="match status" value="1"/>
</dbReference>
<evidence type="ECO:0000313" key="2">
    <source>
        <dbReference type="EMBL" id="GGE70512.1"/>
    </source>
</evidence>
<gene>
    <name evidence="2" type="ORF">GCM10007140_20510</name>
</gene>
<accession>A0A917ARS9</accession>
<sequence length="248" mass="28830">MERKVPYGFVYETINMVNGMKYIGKCIYHRQNSWRTYLGSGLYLKRAIAKYGKNNFKRRILCQAYSDEELNILEEQLIKMYDAVESSLYYNIKLTSIGGDTFITNPHKEITRELKRQHMSGKKNHQYGKAKTPHMIASVKEANNRAVMIEGITYRSQSEAARCLNMNVTTINYRLDSDAYPTWERVVPKNKVIRKVNNHPTCTVEIDGVIYSSIKEASYDIGVSVATTIRRLDNNEFPTYKRLSERLR</sequence>
<name>A0A917ARS9_9BACI</name>
<dbReference type="InterPro" id="IPR045566">
    <property type="entry name" value="SegE-like_GIY-YIG"/>
</dbReference>
<dbReference type="InterPro" id="IPR048681">
    <property type="entry name" value="I-TevI_DNA-bd"/>
</dbReference>
<dbReference type="Proteomes" id="UP000605259">
    <property type="component" value="Unassembled WGS sequence"/>
</dbReference>
<feature type="domain" description="GIY-YIG" evidence="1">
    <location>
        <begin position="7"/>
        <end position="96"/>
    </location>
</feature>
<keyword evidence="3" id="KW-1185">Reference proteome</keyword>
<dbReference type="RefSeq" id="WP_188388264.1">
    <property type="nucleotide sequence ID" value="NZ_BMFK01000001.1"/>
</dbReference>
<dbReference type="SUPFAM" id="SSF82771">
    <property type="entry name" value="GIY-YIG endonuclease"/>
    <property type="match status" value="1"/>
</dbReference>
<organism evidence="2 3">
    <name type="scientific">Priestia taiwanensis</name>
    <dbReference type="NCBI Taxonomy" id="1347902"/>
    <lineage>
        <taxon>Bacteria</taxon>
        <taxon>Bacillati</taxon>
        <taxon>Bacillota</taxon>
        <taxon>Bacilli</taxon>
        <taxon>Bacillales</taxon>
        <taxon>Bacillaceae</taxon>
        <taxon>Priestia</taxon>
    </lineage>
</organism>
<protein>
    <recommendedName>
        <fullName evidence="1">GIY-YIG domain-containing protein</fullName>
    </recommendedName>
</protein>
<dbReference type="SMART" id="SM00465">
    <property type="entry name" value="GIYc"/>
    <property type="match status" value="1"/>
</dbReference>
<dbReference type="EMBL" id="BMFK01000001">
    <property type="protein sequence ID" value="GGE70512.1"/>
    <property type="molecule type" value="Genomic_DNA"/>
</dbReference>
<reference evidence="2" key="2">
    <citation type="submission" date="2020-09" db="EMBL/GenBank/DDBJ databases">
        <authorList>
            <person name="Sun Q."/>
            <person name="Zhou Y."/>
        </authorList>
    </citation>
    <scope>NUCLEOTIDE SEQUENCE</scope>
    <source>
        <strain evidence="2">CGMCC 1.12698</strain>
    </source>
</reference>
<reference evidence="2" key="1">
    <citation type="journal article" date="2014" name="Int. J. Syst. Evol. Microbiol.">
        <title>Complete genome sequence of Corynebacterium casei LMG S-19264T (=DSM 44701T), isolated from a smear-ripened cheese.</title>
        <authorList>
            <consortium name="US DOE Joint Genome Institute (JGI-PGF)"/>
            <person name="Walter F."/>
            <person name="Albersmeier A."/>
            <person name="Kalinowski J."/>
            <person name="Ruckert C."/>
        </authorList>
    </citation>
    <scope>NUCLEOTIDE SEQUENCE</scope>
    <source>
        <strain evidence="2">CGMCC 1.12698</strain>
    </source>
</reference>
<dbReference type="InterPro" id="IPR000305">
    <property type="entry name" value="GIY-YIG_endonuc"/>
</dbReference>
<comment type="caution">
    <text evidence="2">The sequence shown here is derived from an EMBL/GenBank/DDBJ whole genome shotgun (WGS) entry which is preliminary data.</text>
</comment>
<dbReference type="AlphaFoldDB" id="A0A917ARS9"/>
<dbReference type="Pfam" id="PF20987">
    <property type="entry name" value="I-TevI_DNA-bd"/>
    <property type="match status" value="1"/>
</dbReference>
<evidence type="ECO:0000313" key="3">
    <source>
        <dbReference type="Proteomes" id="UP000605259"/>
    </source>
</evidence>
<dbReference type="Pfam" id="PF19835">
    <property type="entry name" value="SegE_GIY-YIG"/>
    <property type="match status" value="1"/>
</dbReference>
<dbReference type="SUPFAM" id="SSF64496">
    <property type="entry name" value="DNA-binding domain of intron-encoded endonucleases"/>
    <property type="match status" value="1"/>
</dbReference>
<proteinExistence type="predicted"/>
<evidence type="ECO:0000259" key="1">
    <source>
        <dbReference type="SMART" id="SM00465"/>
    </source>
</evidence>